<dbReference type="AlphaFoldDB" id="A0A4Y2TAQ9"/>
<dbReference type="EMBL" id="BGPR01027265">
    <property type="protein sequence ID" value="GBN97657.1"/>
    <property type="molecule type" value="Genomic_DNA"/>
</dbReference>
<evidence type="ECO:0000313" key="3">
    <source>
        <dbReference type="Proteomes" id="UP000499080"/>
    </source>
</evidence>
<comment type="caution">
    <text evidence="2">The sequence shown here is derived from an EMBL/GenBank/DDBJ whole genome shotgun (WGS) entry which is preliminary data.</text>
</comment>
<accession>A0A4Y2TAQ9</accession>
<feature type="region of interest" description="Disordered" evidence="1">
    <location>
        <begin position="175"/>
        <end position="200"/>
    </location>
</feature>
<evidence type="ECO:0000313" key="2">
    <source>
        <dbReference type="EMBL" id="GBN97657.1"/>
    </source>
</evidence>
<dbReference type="Proteomes" id="UP000499080">
    <property type="component" value="Unassembled WGS sequence"/>
</dbReference>
<gene>
    <name evidence="2" type="ORF">AVEN_156475_1</name>
</gene>
<organism evidence="2 3">
    <name type="scientific">Araneus ventricosus</name>
    <name type="common">Orbweaver spider</name>
    <name type="synonym">Epeira ventricosa</name>
    <dbReference type="NCBI Taxonomy" id="182803"/>
    <lineage>
        <taxon>Eukaryota</taxon>
        <taxon>Metazoa</taxon>
        <taxon>Ecdysozoa</taxon>
        <taxon>Arthropoda</taxon>
        <taxon>Chelicerata</taxon>
        <taxon>Arachnida</taxon>
        <taxon>Araneae</taxon>
        <taxon>Araneomorphae</taxon>
        <taxon>Entelegynae</taxon>
        <taxon>Araneoidea</taxon>
        <taxon>Araneidae</taxon>
        <taxon>Araneus</taxon>
    </lineage>
</organism>
<protein>
    <submittedName>
        <fullName evidence="2">Uncharacterized protein</fullName>
    </submittedName>
</protein>
<reference evidence="2 3" key="1">
    <citation type="journal article" date="2019" name="Sci. Rep.">
        <title>Orb-weaving spider Araneus ventricosus genome elucidates the spidroin gene catalogue.</title>
        <authorList>
            <person name="Kono N."/>
            <person name="Nakamura H."/>
            <person name="Ohtoshi R."/>
            <person name="Moran D.A.P."/>
            <person name="Shinohara A."/>
            <person name="Yoshida Y."/>
            <person name="Fujiwara M."/>
            <person name="Mori M."/>
            <person name="Tomita M."/>
            <person name="Arakawa K."/>
        </authorList>
    </citation>
    <scope>NUCLEOTIDE SEQUENCE [LARGE SCALE GENOMIC DNA]</scope>
</reference>
<keyword evidence="3" id="KW-1185">Reference proteome</keyword>
<proteinExistence type="predicted"/>
<name>A0A4Y2TAQ9_ARAVE</name>
<evidence type="ECO:0000256" key="1">
    <source>
        <dbReference type="SAM" id="MobiDB-lite"/>
    </source>
</evidence>
<sequence length="217" mass="24573">MELNRIEKLIKKFDKNSRQKDQTEELEALNTEDGALWRKAKIMRKKAQKIPALLGENGFAYSDSIKAETIALSLEKQFSINDLSHRETENEVNNSTETFSTFPLTNKQIHNLKCIQPSETLAPRPILPKAFLNPEEQFQTACHFPFRASKEKLSHPEISQQQLVLFTVTSSCSTPAITPQDPDGLPPTHPLPPTTAADYPIPRTESIQHHQCTITRD</sequence>
<feature type="compositionally biased region" description="Pro residues" evidence="1">
    <location>
        <begin position="184"/>
        <end position="193"/>
    </location>
</feature>